<evidence type="ECO:0000256" key="5">
    <source>
        <dbReference type="ARBA" id="ARBA00032748"/>
    </source>
</evidence>
<comment type="similarity">
    <text evidence="2">Belongs to the AROS family.</text>
</comment>
<evidence type="ECO:0000256" key="3">
    <source>
        <dbReference type="ARBA" id="ARBA00016855"/>
    </source>
</evidence>
<sequence length="147" mass="17148">MSSSLIRKGLELFKDDLQLSDSKPNKQKSRPLSKEQILGTCKQGQKNKLKRMKRKQMQAAANNKVIKSAFEEHKKRALPDYTKDNLYFIKMLEQNKIKSSKVDKILEQHSRKQIRDTEGQTSAETKPESTVFDESDFSKFEKEFNFT</sequence>
<name>A0ABM1EQQ5_PRICU</name>
<accession>A0ABM1EQQ5</accession>
<comment type="subcellular location">
    <subcellularLocation>
        <location evidence="1">Nucleus</location>
        <location evidence="1">Nucleolus</location>
    </subcellularLocation>
</comment>
<evidence type="ECO:0000256" key="1">
    <source>
        <dbReference type="ARBA" id="ARBA00004604"/>
    </source>
</evidence>
<evidence type="ECO:0000256" key="6">
    <source>
        <dbReference type="SAM" id="MobiDB-lite"/>
    </source>
</evidence>
<dbReference type="PRINTS" id="PR02029">
    <property type="entry name" value="ACTREGSIRT1"/>
</dbReference>
<dbReference type="PANTHER" id="PTHR31454:SF2">
    <property type="entry name" value="ACTIVE REGULATOR OF SIRT1"/>
    <property type="match status" value="1"/>
</dbReference>
<keyword evidence="4" id="KW-0539">Nucleus</keyword>
<dbReference type="Proteomes" id="UP000695022">
    <property type="component" value="Unplaced"/>
</dbReference>
<reference evidence="8" key="1">
    <citation type="submission" date="2025-08" db="UniProtKB">
        <authorList>
            <consortium name="RefSeq"/>
        </authorList>
    </citation>
    <scope>IDENTIFICATION</scope>
</reference>
<protein>
    <recommendedName>
        <fullName evidence="3">Active regulator of SIRT1</fullName>
    </recommendedName>
    <alternativeName>
        <fullName evidence="5">40S ribosomal protein S19-binding protein 1</fullName>
    </alternativeName>
</protein>
<evidence type="ECO:0000313" key="8">
    <source>
        <dbReference type="RefSeq" id="XP_014674526.1"/>
    </source>
</evidence>
<evidence type="ECO:0000256" key="4">
    <source>
        <dbReference type="ARBA" id="ARBA00023242"/>
    </source>
</evidence>
<gene>
    <name evidence="8" type="primary">LOC106814695</name>
</gene>
<proteinExistence type="inferred from homology"/>
<dbReference type="InterPro" id="IPR023262">
    <property type="entry name" value="AROS"/>
</dbReference>
<evidence type="ECO:0000256" key="2">
    <source>
        <dbReference type="ARBA" id="ARBA00007318"/>
    </source>
</evidence>
<feature type="region of interest" description="Disordered" evidence="6">
    <location>
        <begin position="108"/>
        <end position="134"/>
    </location>
</feature>
<organism evidence="7 8">
    <name type="scientific">Priapulus caudatus</name>
    <name type="common">Priapulid worm</name>
    <dbReference type="NCBI Taxonomy" id="37621"/>
    <lineage>
        <taxon>Eukaryota</taxon>
        <taxon>Metazoa</taxon>
        <taxon>Ecdysozoa</taxon>
        <taxon>Scalidophora</taxon>
        <taxon>Priapulida</taxon>
        <taxon>Priapulimorpha</taxon>
        <taxon>Priapulimorphida</taxon>
        <taxon>Priapulidae</taxon>
        <taxon>Priapulus</taxon>
    </lineage>
</organism>
<feature type="compositionally biased region" description="Basic and acidic residues" evidence="6">
    <location>
        <begin position="108"/>
        <end position="118"/>
    </location>
</feature>
<evidence type="ECO:0000313" key="7">
    <source>
        <dbReference type="Proteomes" id="UP000695022"/>
    </source>
</evidence>
<dbReference type="RefSeq" id="XP_014674526.1">
    <property type="nucleotide sequence ID" value="XM_014819040.1"/>
</dbReference>
<dbReference type="GeneID" id="106814695"/>
<dbReference type="Pfam" id="PF15684">
    <property type="entry name" value="AROS"/>
    <property type="match status" value="1"/>
</dbReference>
<dbReference type="PANTHER" id="PTHR31454">
    <property type="entry name" value="ACTIVE REGULATOR OF SIRT1"/>
    <property type="match status" value="1"/>
</dbReference>
<keyword evidence="7" id="KW-1185">Reference proteome</keyword>
<feature type="region of interest" description="Disordered" evidence="6">
    <location>
        <begin position="17"/>
        <end position="47"/>
    </location>
</feature>